<name>A0A1H2JU42_9ACTN</name>
<evidence type="ECO:0000256" key="2">
    <source>
        <dbReference type="ARBA" id="ARBA00022741"/>
    </source>
</evidence>
<dbReference type="PANTHER" id="PTHR10465:SF0">
    <property type="entry name" value="SARCALUMENIN"/>
    <property type="match status" value="1"/>
</dbReference>
<dbReference type="GO" id="GO:0016020">
    <property type="term" value="C:membrane"/>
    <property type="evidence" value="ECO:0007669"/>
    <property type="project" value="UniProtKB-SubCell"/>
</dbReference>
<organism evidence="7 8">
    <name type="scientific">Gordonia westfalica</name>
    <dbReference type="NCBI Taxonomy" id="158898"/>
    <lineage>
        <taxon>Bacteria</taxon>
        <taxon>Bacillati</taxon>
        <taxon>Actinomycetota</taxon>
        <taxon>Actinomycetes</taxon>
        <taxon>Mycobacteriales</taxon>
        <taxon>Gordoniaceae</taxon>
        <taxon>Gordonia</taxon>
    </lineage>
</organism>
<dbReference type="InterPro" id="IPR006073">
    <property type="entry name" value="GTP-bd"/>
</dbReference>
<keyword evidence="3" id="KW-0378">Hydrolase</keyword>
<evidence type="ECO:0000313" key="7">
    <source>
        <dbReference type="EMBL" id="SDU59999.1"/>
    </source>
</evidence>
<evidence type="ECO:0000256" key="1">
    <source>
        <dbReference type="ARBA" id="ARBA00004370"/>
    </source>
</evidence>
<accession>A0A1H2JU42</accession>
<evidence type="ECO:0000313" key="8">
    <source>
        <dbReference type="Proteomes" id="UP000183180"/>
    </source>
</evidence>
<dbReference type="InterPro" id="IPR027417">
    <property type="entry name" value="P-loop_NTPase"/>
</dbReference>
<sequence length="460" mass="49602">MTVRGRVEQLLDEVTPLAPDATVIGSLRAQLANPLTVALVGRVSAGKSTLLNALVGDRVAPTDRAECTKVAALYTEGNPQRVEVVGLDGTVTEIPGTMRGDLGRRPDDIDHAVVHTPSRLLRERFRVIDTPGLSGFTDTAEIATRRVFSGESRLPRPDVILFLLDDAAGPKADEVAFLSDAGASAQNTILVISHADLIAADNPMLKAQEIARRVWRRFPAIAGAVVAVSGLMAEAGVCGVTERETAQISRRGALESWELLSILDGAAPPPPGLDVDLLGRLEDLVGTYAMDAGADVAGQGARAYCEWLHRVSGIDELRLAIGRRFLAVGDILKARTVLAELREAAYRSARRDAFLEAIEEAETAPELHRVREVAALEALARWQPDSELIGELNLVVASRDVRVLLSLPPNAAPPQIADAARERATDCRTRRAFAATSAEREALLVLEQTYQLVRRGRWTN</sequence>
<evidence type="ECO:0000259" key="6">
    <source>
        <dbReference type="Pfam" id="PF01926"/>
    </source>
</evidence>
<evidence type="ECO:0000256" key="3">
    <source>
        <dbReference type="ARBA" id="ARBA00022801"/>
    </source>
</evidence>
<comment type="subcellular location">
    <subcellularLocation>
        <location evidence="1">Membrane</location>
    </subcellularLocation>
</comment>
<gene>
    <name evidence="7" type="ORF">SAMN04488548_1342518</name>
</gene>
<dbReference type="PANTHER" id="PTHR10465">
    <property type="entry name" value="TRANSMEMBRANE GTPASE FZO1"/>
    <property type="match status" value="1"/>
</dbReference>
<keyword evidence="4" id="KW-0342">GTP-binding</keyword>
<protein>
    <submittedName>
        <fullName evidence="7">50S ribosome-binding GTPase</fullName>
    </submittedName>
</protein>
<dbReference type="AlphaFoldDB" id="A0A1H2JU42"/>
<evidence type="ECO:0000256" key="5">
    <source>
        <dbReference type="ARBA" id="ARBA00023136"/>
    </source>
</evidence>
<dbReference type="STRING" id="158898.SAMN04488548_1342518"/>
<evidence type="ECO:0000256" key="4">
    <source>
        <dbReference type="ARBA" id="ARBA00023134"/>
    </source>
</evidence>
<dbReference type="GO" id="GO:0003924">
    <property type="term" value="F:GTPase activity"/>
    <property type="evidence" value="ECO:0007669"/>
    <property type="project" value="InterPro"/>
</dbReference>
<proteinExistence type="predicted"/>
<feature type="domain" description="G" evidence="6">
    <location>
        <begin position="36"/>
        <end position="191"/>
    </location>
</feature>
<dbReference type="SUPFAM" id="SSF52540">
    <property type="entry name" value="P-loop containing nucleoside triphosphate hydrolases"/>
    <property type="match status" value="1"/>
</dbReference>
<dbReference type="RefSeq" id="WP_244278234.1">
    <property type="nucleotide sequence ID" value="NZ_FNLM01000034.1"/>
</dbReference>
<dbReference type="GO" id="GO:0005525">
    <property type="term" value="F:GTP binding"/>
    <property type="evidence" value="ECO:0007669"/>
    <property type="project" value="UniProtKB-KW"/>
</dbReference>
<dbReference type="InterPro" id="IPR027094">
    <property type="entry name" value="Mitofusin_fam"/>
</dbReference>
<keyword evidence="5" id="KW-0472">Membrane</keyword>
<reference evidence="7 8" key="1">
    <citation type="submission" date="2016-10" db="EMBL/GenBank/DDBJ databases">
        <authorList>
            <person name="de Groot N.N."/>
        </authorList>
    </citation>
    <scope>NUCLEOTIDE SEQUENCE [LARGE SCALE GENOMIC DNA]</scope>
    <source>
        <strain evidence="7 8">DSM 44215</strain>
    </source>
</reference>
<dbReference type="Proteomes" id="UP000183180">
    <property type="component" value="Unassembled WGS sequence"/>
</dbReference>
<keyword evidence="2" id="KW-0547">Nucleotide-binding</keyword>
<dbReference type="EMBL" id="FNLM01000034">
    <property type="protein sequence ID" value="SDU59999.1"/>
    <property type="molecule type" value="Genomic_DNA"/>
</dbReference>
<dbReference type="Gene3D" id="3.40.50.300">
    <property type="entry name" value="P-loop containing nucleotide triphosphate hydrolases"/>
    <property type="match status" value="1"/>
</dbReference>
<dbReference type="Pfam" id="PF01926">
    <property type="entry name" value="MMR_HSR1"/>
    <property type="match status" value="1"/>
</dbReference>